<dbReference type="SUPFAM" id="SSF53271">
    <property type="entry name" value="PRTase-like"/>
    <property type="match status" value="1"/>
</dbReference>
<evidence type="ECO:0000256" key="1">
    <source>
        <dbReference type="ARBA" id="ARBA00005209"/>
    </source>
</evidence>
<keyword evidence="7 11" id="KW-0411">Iron-sulfur</keyword>
<dbReference type="UniPathway" id="UPA00074">
    <property type="reaction ID" value="UER00124"/>
</dbReference>
<dbReference type="CDD" id="cd06223">
    <property type="entry name" value="PRTases_typeI"/>
    <property type="match status" value="1"/>
</dbReference>
<protein>
    <recommendedName>
        <fullName evidence="7">Amidophosphoribosyltransferase</fullName>
        <shortName evidence="7">ATase</shortName>
        <ecNumber evidence="7">2.4.2.14</ecNumber>
    </recommendedName>
    <alternativeName>
        <fullName evidence="7">Glutamine phosphoribosylpyrophosphate amidotransferase</fullName>
        <shortName evidence="7">GPATase</shortName>
    </alternativeName>
</protein>
<dbReference type="HOGENOM" id="CLU_022389_3_1_5"/>
<feature type="active site" description="Nucleophile" evidence="7 9">
    <location>
        <position position="19"/>
    </location>
</feature>
<dbReference type="InterPro" id="IPR000836">
    <property type="entry name" value="PRTase_dom"/>
</dbReference>
<dbReference type="GO" id="GO:0004044">
    <property type="term" value="F:amidophosphoribosyltransferase activity"/>
    <property type="evidence" value="ECO:0007669"/>
    <property type="project" value="UniProtKB-UniRule"/>
</dbReference>
<dbReference type="PROSITE" id="PS51278">
    <property type="entry name" value="GATASE_TYPE_2"/>
    <property type="match status" value="1"/>
</dbReference>
<comment type="pathway">
    <text evidence="1 7 8">Purine metabolism; IMP biosynthesis via de novo pathway; N(1)-(5-phospho-D-ribosyl)glycinamide from 5-phospho-alpha-D-ribose 1-diphosphate: step 1/2.</text>
</comment>
<dbReference type="Gene3D" id="3.40.50.2020">
    <property type="match status" value="1"/>
</dbReference>
<dbReference type="HAMAP" id="MF_01931">
    <property type="entry name" value="PurF"/>
    <property type="match status" value="1"/>
</dbReference>
<evidence type="ECO:0000256" key="11">
    <source>
        <dbReference type="PIRSR" id="PIRSR000485-3"/>
    </source>
</evidence>
<proteinExistence type="inferred from homology"/>
<feature type="domain" description="Glutamine amidotransferase type-2" evidence="12">
    <location>
        <begin position="19"/>
        <end position="233"/>
    </location>
</feature>
<evidence type="ECO:0000313" key="14">
    <source>
        <dbReference type="Proteomes" id="UP000023755"/>
    </source>
</evidence>
<dbReference type="SUPFAM" id="SSF56235">
    <property type="entry name" value="N-terminal nucleophile aminohydrolases (Ntn hydrolases)"/>
    <property type="match status" value="1"/>
</dbReference>
<keyword evidence="7 11" id="KW-0408">Iron</keyword>
<dbReference type="InterPro" id="IPR035584">
    <property type="entry name" value="PurF_N"/>
</dbReference>
<organism evidence="13 14">
    <name type="scientific">Neorickettsia helminthoeca str. Oregon</name>
    <dbReference type="NCBI Taxonomy" id="1286528"/>
    <lineage>
        <taxon>Bacteria</taxon>
        <taxon>Pseudomonadati</taxon>
        <taxon>Pseudomonadota</taxon>
        <taxon>Alphaproteobacteria</taxon>
        <taxon>Rickettsiales</taxon>
        <taxon>Anaplasmataceae</taxon>
        <taxon>Neorickettsia</taxon>
    </lineage>
</organism>
<keyword evidence="7" id="KW-0004">4Fe-4S</keyword>
<feature type="binding site" evidence="7 11">
    <location>
        <position position="448"/>
    </location>
    <ligand>
        <name>[4Fe-4S] cluster</name>
        <dbReference type="ChEBI" id="CHEBI:49883"/>
    </ligand>
</feature>
<dbReference type="STRING" id="1286528.NHE_0177"/>
<evidence type="ECO:0000259" key="12">
    <source>
        <dbReference type="PROSITE" id="PS51278"/>
    </source>
</evidence>
<dbReference type="InterPro" id="IPR005854">
    <property type="entry name" value="PurF"/>
</dbReference>
<feature type="binding site" evidence="7 10">
    <location>
        <position position="358"/>
    </location>
    <ligand>
        <name>Mg(2+)</name>
        <dbReference type="ChEBI" id="CHEBI:18420"/>
    </ligand>
</feature>
<keyword evidence="3 7" id="KW-0328">Glycosyltransferase</keyword>
<feature type="binding site" evidence="7 11">
    <location>
        <position position="451"/>
    </location>
    <ligand>
        <name>[4Fe-4S] cluster</name>
        <dbReference type="ChEBI" id="CHEBI:49883"/>
    </ligand>
</feature>
<sequence length="459" mass="50778">MKKNKIMKISDQAKLQEKCGVICVTGVPDAAELCLTGLHALQHRGHEAFGVASSVDGKINVTHRLGTVMANSADVPKCSSDKAIGHVRYSTSGNASFSQPVYLRCPFGEIAIAHNGNLINADELREILKKRGCIFESDVDTEVLVHLLALSKEETYIGKITEALQQVKGAYSLVLLINNEVFAVRDPHGVRPLSLGRLGDAIVITSETCALDILKATFVRDVAPGELLEIKTNDVISHFPLERKERKFCIFEYVYFSRPDSLLEGRSVYTSRKKIGMQLAHESNTKSDMVVPVLDSGMVSSIGYAETSGIPLELAITKNYYSGRSFIEPTQDLRRIRVKLKHNANRELLQSKKIILIDDSIVRGTTLKLLIAMLWEAGTEEIHVKIASPRMMNPCYYGVDTPNKKDLISANLSVEEVRKYLGATSLYFLSLEGLYKAVSGSDVRKNFCDACFTGDYPIK</sequence>
<keyword evidence="4 7" id="KW-0808">Transferase</keyword>
<evidence type="ECO:0000256" key="8">
    <source>
        <dbReference type="PIRNR" id="PIRNR000485"/>
    </source>
</evidence>
<feature type="binding site" evidence="7 10">
    <location>
        <position position="296"/>
    </location>
    <ligand>
        <name>Mg(2+)</name>
        <dbReference type="ChEBI" id="CHEBI:18420"/>
    </ligand>
</feature>
<comment type="catalytic activity">
    <reaction evidence="7 8">
        <text>5-phospho-beta-D-ribosylamine + L-glutamate + diphosphate = 5-phospho-alpha-D-ribose 1-diphosphate + L-glutamine + H2O</text>
        <dbReference type="Rhea" id="RHEA:14905"/>
        <dbReference type="ChEBI" id="CHEBI:15377"/>
        <dbReference type="ChEBI" id="CHEBI:29985"/>
        <dbReference type="ChEBI" id="CHEBI:33019"/>
        <dbReference type="ChEBI" id="CHEBI:58017"/>
        <dbReference type="ChEBI" id="CHEBI:58359"/>
        <dbReference type="ChEBI" id="CHEBI:58681"/>
        <dbReference type="EC" id="2.4.2.14"/>
    </reaction>
</comment>
<dbReference type="GO" id="GO:0051539">
    <property type="term" value="F:4 iron, 4 sulfur cluster binding"/>
    <property type="evidence" value="ECO:0007669"/>
    <property type="project" value="UniProtKB-KW"/>
</dbReference>
<dbReference type="Proteomes" id="UP000023755">
    <property type="component" value="Chromosome"/>
</dbReference>
<evidence type="ECO:0000256" key="6">
    <source>
        <dbReference type="ARBA" id="ARBA00022962"/>
    </source>
</evidence>
<evidence type="ECO:0000256" key="5">
    <source>
        <dbReference type="ARBA" id="ARBA00022755"/>
    </source>
</evidence>
<dbReference type="GO" id="GO:0006189">
    <property type="term" value="P:'de novo' IMP biosynthetic process"/>
    <property type="evidence" value="ECO:0007669"/>
    <property type="project" value="UniProtKB-UniRule"/>
</dbReference>
<dbReference type="CDD" id="cd00715">
    <property type="entry name" value="GPATase_N"/>
    <property type="match status" value="1"/>
</dbReference>
<feature type="binding site" evidence="7 11">
    <location>
        <position position="395"/>
    </location>
    <ligand>
        <name>[4Fe-4S] cluster</name>
        <dbReference type="ChEBI" id="CHEBI:49883"/>
    </ligand>
</feature>
<comment type="cofactor">
    <cofactor evidence="7 10">
        <name>Mg(2+)</name>
        <dbReference type="ChEBI" id="CHEBI:18420"/>
    </cofactor>
    <text evidence="7 10">Binds 1 Mg(2+) ion per subunit.</text>
</comment>
<dbReference type="Pfam" id="PF13522">
    <property type="entry name" value="GATase_6"/>
    <property type="match status" value="1"/>
</dbReference>
<evidence type="ECO:0000256" key="4">
    <source>
        <dbReference type="ARBA" id="ARBA00022679"/>
    </source>
</evidence>
<name>X5GVQ1_9RICK</name>
<keyword evidence="7 10" id="KW-0460">Magnesium</keyword>
<dbReference type="KEGG" id="nhm:NHE_0177"/>
<feature type="binding site" evidence="7 10">
    <location>
        <position position="359"/>
    </location>
    <ligand>
        <name>Mg(2+)</name>
        <dbReference type="ChEBI" id="CHEBI:18420"/>
    </ligand>
</feature>
<keyword evidence="5 7" id="KW-0658">Purine biosynthesis</keyword>
<dbReference type="GO" id="GO:0009113">
    <property type="term" value="P:purine nucleobase biosynthetic process"/>
    <property type="evidence" value="ECO:0007669"/>
    <property type="project" value="UniProtKB-UniRule"/>
</dbReference>
<dbReference type="NCBIfam" id="TIGR01134">
    <property type="entry name" value="purF"/>
    <property type="match status" value="1"/>
</dbReference>
<dbReference type="Pfam" id="PF00156">
    <property type="entry name" value="Pribosyltran"/>
    <property type="match status" value="1"/>
</dbReference>
<dbReference type="PANTHER" id="PTHR11907">
    <property type="entry name" value="AMIDOPHOSPHORIBOSYLTRANSFERASE"/>
    <property type="match status" value="1"/>
</dbReference>
<dbReference type="EMBL" id="CP007481">
    <property type="protein sequence ID" value="AHX11142.1"/>
    <property type="molecule type" value="Genomic_DNA"/>
</dbReference>
<dbReference type="InterPro" id="IPR029057">
    <property type="entry name" value="PRTase-like"/>
</dbReference>
<evidence type="ECO:0000256" key="10">
    <source>
        <dbReference type="PIRSR" id="PIRSR000485-2"/>
    </source>
</evidence>
<evidence type="ECO:0000313" key="13">
    <source>
        <dbReference type="EMBL" id="AHX11142.1"/>
    </source>
</evidence>
<gene>
    <name evidence="7 13" type="primary">purF</name>
    <name evidence="13" type="ORF">NHE_0177</name>
</gene>
<dbReference type="Gene3D" id="3.60.20.10">
    <property type="entry name" value="Glutamine Phosphoribosylpyrophosphate, subunit 1, domain 1"/>
    <property type="match status" value="1"/>
</dbReference>
<evidence type="ECO:0000256" key="2">
    <source>
        <dbReference type="ARBA" id="ARBA00010138"/>
    </source>
</evidence>
<reference evidence="13 14" key="1">
    <citation type="submission" date="2014-03" db="EMBL/GenBank/DDBJ databases">
        <title>Sequencing and Comparison of Genomes and Transcriptome Profiles of Human Ehrlichiosis Agents.</title>
        <authorList>
            <person name="Lin M."/>
            <person name="Daugherty S.C."/>
            <person name="Nagaraj S."/>
            <person name="Cheng Z."/>
            <person name="Xiong Q."/>
            <person name="Lin F.-Y."/>
            <person name="Sengamalay N."/>
            <person name="Ott S."/>
            <person name="Godinez A."/>
            <person name="Tallon L.J."/>
            <person name="Sadzewicz L."/>
            <person name="Fraser C.M."/>
            <person name="Dunning Hotopp J.C."/>
            <person name="Rikihisa Y."/>
        </authorList>
    </citation>
    <scope>NUCLEOTIDE SEQUENCE [LARGE SCALE GENOMIC DNA]</scope>
    <source>
        <strain evidence="13 14">Oregon</strain>
    </source>
</reference>
<dbReference type="InterPro" id="IPR017932">
    <property type="entry name" value="GATase_2_dom"/>
</dbReference>
<dbReference type="AlphaFoldDB" id="X5GVQ1"/>
<evidence type="ECO:0000256" key="9">
    <source>
        <dbReference type="PIRSR" id="PIRSR000485-1"/>
    </source>
</evidence>
<keyword evidence="7 10" id="KW-0479">Metal-binding</keyword>
<feature type="binding site" evidence="7 11">
    <location>
        <position position="249"/>
    </location>
    <ligand>
        <name>[4Fe-4S] cluster</name>
        <dbReference type="ChEBI" id="CHEBI:49883"/>
    </ligand>
</feature>
<comment type="similarity">
    <text evidence="2 7 8">In the C-terminal section; belongs to the purine/pyrimidine phosphoribosyltransferase family.</text>
</comment>
<dbReference type="InterPro" id="IPR029055">
    <property type="entry name" value="Ntn_hydrolases_N"/>
</dbReference>
<accession>X5GVQ1</accession>
<evidence type="ECO:0000256" key="7">
    <source>
        <dbReference type="HAMAP-Rule" id="MF_01931"/>
    </source>
</evidence>
<keyword evidence="6 7" id="KW-0315">Glutamine amidotransferase</keyword>
<keyword evidence="14" id="KW-1185">Reference proteome</keyword>
<dbReference type="GO" id="GO:0000287">
    <property type="term" value="F:magnesium ion binding"/>
    <property type="evidence" value="ECO:0007669"/>
    <property type="project" value="UniProtKB-UniRule"/>
</dbReference>
<evidence type="ECO:0000256" key="3">
    <source>
        <dbReference type="ARBA" id="ARBA00022676"/>
    </source>
</evidence>
<dbReference type="PIRSF" id="PIRSF000485">
    <property type="entry name" value="Amd_phspho_trans"/>
    <property type="match status" value="1"/>
</dbReference>
<comment type="function">
    <text evidence="7">Catalyzes the formation of phosphoribosylamine from phosphoribosylpyrophosphate (PRPP) and glutamine.</text>
</comment>
<comment type="cofactor">
    <cofactor evidence="7 11">
        <name>[4Fe-4S] cluster</name>
        <dbReference type="ChEBI" id="CHEBI:49883"/>
    </cofactor>
    <text evidence="7 11">Binds 1 [4Fe-4S] cluster per subunit.</text>
</comment>
<dbReference type="EC" id="2.4.2.14" evidence="7"/>